<gene>
    <name evidence="3" type="ORF">F3168_04505</name>
</gene>
<reference evidence="3 4" key="1">
    <citation type="submission" date="2019-09" db="EMBL/GenBank/DDBJ databases">
        <title>Polymorphobacter sp. isolated from a lake in China.</title>
        <authorList>
            <person name="Liu Z."/>
        </authorList>
    </citation>
    <scope>NUCLEOTIDE SEQUENCE [LARGE SCALE GENOMIC DNA]</scope>
    <source>
        <strain evidence="3 4">D40P</strain>
    </source>
</reference>
<accession>A0A7C9KHM6</accession>
<evidence type="ECO:0000259" key="2">
    <source>
        <dbReference type="SMART" id="SM00382"/>
    </source>
</evidence>
<dbReference type="PANTHER" id="PTHR34301">
    <property type="entry name" value="DNA-BINDING PROTEIN-RELATED"/>
    <property type="match status" value="1"/>
</dbReference>
<feature type="region of interest" description="Disordered" evidence="1">
    <location>
        <begin position="1"/>
        <end position="44"/>
    </location>
</feature>
<dbReference type="SUPFAM" id="SSF52540">
    <property type="entry name" value="P-loop containing nucleoside triphosphate hydrolases"/>
    <property type="match status" value="1"/>
</dbReference>
<proteinExistence type="predicted"/>
<dbReference type="RefSeq" id="WP_152576909.1">
    <property type="nucleotide sequence ID" value="NZ_JAATJI010000001.1"/>
</dbReference>
<feature type="domain" description="AAA+ ATPase" evidence="2">
    <location>
        <begin position="133"/>
        <end position="296"/>
    </location>
</feature>
<evidence type="ECO:0000313" key="4">
    <source>
        <dbReference type="Proteomes" id="UP000481327"/>
    </source>
</evidence>
<evidence type="ECO:0000256" key="1">
    <source>
        <dbReference type="SAM" id="MobiDB-lite"/>
    </source>
</evidence>
<sequence>MIWKRRGHAESVAVQDEASQALGEQAENTGMQAEAPPTFAQPPATSVGAALEERPSFLDRLWANPADQGRVDTLPRFTATASDEVEQSTDALMVRRKIALRDAMGASQPVVDREHFAGRHDALRQLINAVEQQRMHVVVYGERGIGKTSLVHVFAETAREARYLVLYGSCGSDTRFETLFSAFAARIPRLYHRSVLPNSPEAESGDNFDAMLEPGFGPRELADVFADVTGTRVILILDEYDRVADPMFRRDVAELIKNLSDRASRVQLILTGVAQNLDEILGYAPSVRRNVVGLPLRPMSSAEVTDLIGIGEAAAEIEFAESATRIVTVMAGGSPYLVRLIAHQAGLVALDARSAVVTDTHATTAVERVLTEWNASLPRRVQVSLSREEARAQWPVLIAAARAGSAADGMFSADDVITELGEARVPSILERDLKGFTGPHDLLEVQEKNGETQFRFRYPGVAALLLMSSAMARLSA</sequence>
<dbReference type="InterPro" id="IPR027417">
    <property type="entry name" value="P-loop_NTPase"/>
</dbReference>
<comment type="caution">
    <text evidence="3">The sequence shown here is derived from an EMBL/GenBank/DDBJ whole genome shotgun (WGS) entry which is preliminary data.</text>
</comment>
<dbReference type="Pfam" id="PF13191">
    <property type="entry name" value="AAA_16"/>
    <property type="match status" value="1"/>
</dbReference>
<dbReference type="OrthoDB" id="7209686at2"/>
<dbReference type="InterPro" id="IPR003593">
    <property type="entry name" value="AAA+_ATPase"/>
</dbReference>
<dbReference type="EMBL" id="WIOL01000001">
    <property type="protein sequence ID" value="MQT16519.1"/>
    <property type="molecule type" value="Genomic_DNA"/>
</dbReference>
<dbReference type="AlphaFoldDB" id="A0A7C9KHM6"/>
<dbReference type="PANTHER" id="PTHR34301:SF8">
    <property type="entry name" value="ATPASE DOMAIN-CONTAINING PROTEIN"/>
    <property type="match status" value="1"/>
</dbReference>
<evidence type="ECO:0000313" key="3">
    <source>
        <dbReference type="EMBL" id="MQT16519.1"/>
    </source>
</evidence>
<dbReference type="SMART" id="SM00382">
    <property type="entry name" value="AAA"/>
    <property type="match status" value="1"/>
</dbReference>
<protein>
    <submittedName>
        <fullName evidence="3">AAA family ATPase</fullName>
    </submittedName>
</protein>
<dbReference type="Gene3D" id="3.40.50.300">
    <property type="entry name" value="P-loop containing nucleotide triphosphate hydrolases"/>
    <property type="match status" value="1"/>
</dbReference>
<keyword evidence="4" id="KW-1185">Reference proteome</keyword>
<dbReference type="InterPro" id="IPR041664">
    <property type="entry name" value="AAA_16"/>
</dbReference>
<dbReference type="Proteomes" id="UP000481327">
    <property type="component" value="Unassembled WGS sequence"/>
</dbReference>
<organism evidence="3 4">
    <name type="scientific">Sandarakinorhabdus fusca</name>
    <dbReference type="NCBI Taxonomy" id="1439888"/>
    <lineage>
        <taxon>Bacteria</taxon>
        <taxon>Pseudomonadati</taxon>
        <taxon>Pseudomonadota</taxon>
        <taxon>Alphaproteobacteria</taxon>
        <taxon>Sphingomonadales</taxon>
        <taxon>Sphingosinicellaceae</taxon>
        <taxon>Sandarakinorhabdus</taxon>
    </lineage>
</organism>
<name>A0A7C9KHM6_9SPHN</name>